<keyword evidence="7" id="KW-1185">Reference proteome</keyword>
<dbReference type="InterPro" id="IPR036420">
    <property type="entry name" value="BRCT_dom_sf"/>
</dbReference>
<dbReference type="PANTHER" id="PTHR15321:SF3">
    <property type="entry name" value="TP53-BINDING PROTEIN 1"/>
    <property type="match status" value="1"/>
</dbReference>
<dbReference type="Gene3D" id="3.40.50.10190">
    <property type="entry name" value="BRCT domain"/>
    <property type="match status" value="2"/>
</dbReference>
<feature type="compositionally biased region" description="Basic and acidic residues" evidence="4">
    <location>
        <begin position="397"/>
        <end position="433"/>
    </location>
</feature>
<evidence type="ECO:0000256" key="4">
    <source>
        <dbReference type="SAM" id="MobiDB-lite"/>
    </source>
</evidence>
<feature type="compositionally biased region" description="Acidic residues" evidence="4">
    <location>
        <begin position="589"/>
        <end position="601"/>
    </location>
</feature>
<dbReference type="GO" id="GO:0042393">
    <property type="term" value="F:histone binding"/>
    <property type="evidence" value="ECO:0007669"/>
    <property type="project" value="TreeGrafter"/>
</dbReference>
<dbReference type="PROSITE" id="PS50172">
    <property type="entry name" value="BRCT"/>
    <property type="match status" value="1"/>
</dbReference>
<dbReference type="InterPro" id="IPR047252">
    <property type="entry name" value="TP53BP1-like"/>
</dbReference>
<feature type="compositionally biased region" description="Polar residues" evidence="4">
    <location>
        <begin position="102"/>
        <end position="112"/>
    </location>
</feature>
<dbReference type="OrthoDB" id="129353at2759"/>
<feature type="compositionally biased region" description="Basic and acidic residues" evidence="4">
    <location>
        <begin position="527"/>
        <end position="557"/>
    </location>
</feature>
<name>A0A2P6MQ48_9EUKA</name>
<dbReference type="Pfam" id="PF18428">
    <property type="entry name" value="BRCT_3"/>
    <property type="match status" value="1"/>
</dbReference>
<feature type="compositionally biased region" description="Basic residues" evidence="4">
    <location>
        <begin position="513"/>
        <end position="526"/>
    </location>
</feature>
<evidence type="ECO:0000256" key="2">
    <source>
        <dbReference type="ARBA" id="ARBA00022763"/>
    </source>
</evidence>
<feature type="region of interest" description="Disordered" evidence="4">
    <location>
        <begin position="142"/>
        <end position="298"/>
    </location>
</feature>
<feature type="compositionally biased region" description="Basic and acidic residues" evidence="4">
    <location>
        <begin position="164"/>
        <end position="176"/>
    </location>
</feature>
<dbReference type="Pfam" id="PF00533">
    <property type="entry name" value="BRCT"/>
    <property type="match status" value="1"/>
</dbReference>
<feature type="region of interest" description="Disordered" evidence="4">
    <location>
        <begin position="342"/>
        <end position="363"/>
    </location>
</feature>
<feature type="compositionally biased region" description="Acidic residues" evidence="4">
    <location>
        <begin position="456"/>
        <end position="473"/>
    </location>
</feature>
<feature type="compositionally biased region" description="Basic and acidic residues" evidence="4">
    <location>
        <begin position="231"/>
        <end position="258"/>
    </location>
</feature>
<proteinExistence type="predicted"/>
<feature type="compositionally biased region" description="Acidic residues" evidence="4">
    <location>
        <begin position="492"/>
        <end position="505"/>
    </location>
</feature>
<dbReference type="CDD" id="cd17724">
    <property type="entry name" value="BRCT_p53bp1_rpt2"/>
    <property type="match status" value="1"/>
</dbReference>
<organism evidence="6 7">
    <name type="scientific">Planoprotostelium fungivorum</name>
    <dbReference type="NCBI Taxonomy" id="1890364"/>
    <lineage>
        <taxon>Eukaryota</taxon>
        <taxon>Amoebozoa</taxon>
        <taxon>Evosea</taxon>
        <taxon>Variosea</taxon>
        <taxon>Cavosteliida</taxon>
        <taxon>Cavosteliaceae</taxon>
        <taxon>Planoprotostelium</taxon>
    </lineage>
</organism>
<feature type="compositionally biased region" description="Polar residues" evidence="4">
    <location>
        <begin position="190"/>
        <end position="201"/>
    </location>
</feature>
<dbReference type="Proteomes" id="UP000241769">
    <property type="component" value="Unassembled WGS sequence"/>
</dbReference>
<feature type="compositionally biased region" description="Acidic residues" evidence="4">
    <location>
        <begin position="564"/>
        <end position="577"/>
    </location>
</feature>
<keyword evidence="3" id="KW-0539">Nucleus</keyword>
<dbReference type="PANTHER" id="PTHR15321">
    <property type="entry name" value="TUMOR SUPPRESSOR P53-BINDING PROTEIN 1"/>
    <property type="match status" value="1"/>
</dbReference>
<dbReference type="CDD" id="cd17745">
    <property type="entry name" value="BRCT_p53bp1_rpt1"/>
    <property type="match status" value="1"/>
</dbReference>
<evidence type="ECO:0000313" key="7">
    <source>
        <dbReference type="Proteomes" id="UP000241769"/>
    </source>
</evidence>
<comment type="caution">
    <text evidence="6">The sequence shown here is derived from an EMBL/GenBank/DDBJ whole genome shotgun (WGS) entry which is preliminary data.</text>
</comment>
<dbReference type="SUPFAM" id="SSF52113">
    <property type="entry name" value="BRCT domain"/>
    <property type="match status" value="2"/>
</dbReference>
<dbReference type="InterPro" id="IPR047250">
    <property type="entry name" value="BRCT_p53bp1-like_rpt2"/>
</dbReference>
<dbReference type="SMART" id="SM00292">
    <property type="entry name" value="BRCT"/>
    <property type="match status" value="2"/>
</dbReference>
<keyword evidence="2" id="KW-0227">DNA damage</keyword>
<dbReference type="EMBL" id="MDYQ01000539">
    <property type="protein sequence ID" value="PRP73838.1"/>
    <property type="molecule type" value="Genomic_DNA"/>
</dbReference>
<accession>A0A2P6MQ48</accession>
<protein>
    <recommendedName>
        <fullName evidence="5">BRCT domain-containing protein</fullName>
    </recommendedName>
</protein>
<feature type="region of interest" description="Disordered" evidence="4">
    <location>
        <begin position="81"/>
        <end position="125"/>
    </location>
</feature>
<dbReference type="GO" id="GO:0005634">
    <property type="term" value="C:nucleus"/>
    <property type="evidence" value="ECO:0007669"/>
    <property type="project" value="UniProtKB-SubCell"/>
</dbReference>
<feature type="compositionally biased region" description="Basic and acidic residues" evidence="4">
    <location>
        <begin position="482"/>
        <end position="491"/>
    </location>
</feature>
<evidence type="ECO:0000259" key="5">
    <source>
        <dbReference type="PROSITE" id="PS50172"/>
    </source>
</evidence>
<dbReference type="InterPro" id="IPR047249">
    <property type="entry name" value="BRCT_p53bp1-like_rpt1"/>
</dbReference>
<sequence length="854" mass="96749">MMLVDLVFLALNREPTIYNVFVVRMIISRHRKCEAHQGSIESPIDDFNAPTLRDDVESIETDISHLPSLIPWKRAAKISNPDTEGQIDLGDSEEEGLYDPSTAPTATTQNKESSSDGSPERSSLRSSFDALLFHNDASLEIPQSLPLTSSRPAPTPEQQEEEKEFFKRLSLRRSEPEEPVTGASKRLYESATSLKSSTIDKLSSGLRRSKQLSNTSTATQPTSTGGSTEPTSRHDQEISRVKSVSRQEEKMDNMHEVPDEKDESYSNAQGKRGDTRKENGKKEEKQKIDVEAGNSLPFLDRLPNEESVEVLECSIPIPKRTPNISATKEVKKNNFLSAAKGKKTDEELEVERPWTSAKPTEETLSELSEVLKAAASAKQKEKETKLEKAKKINVHLPDMRDASKNIKANDKTQQRSTDKRAKGKKDNVPEVAHKKQQNQVKATQKKRREEAKQKEEEEDEGEEEEEEEEEEEVEQVKRKKEAKPQKDKEEREGEDSEEEEGDSAVEETYSKGQNKKKIATRKKSKTQTKEKSRTRVEDRSTGKSGDRAKDTAREGKKTPKTPETSEEESASSEDEETQTQAQYSGSSEESADSAEESDLDENLSLEEMTGELSKTNQVNATSGKIGKYVRGTAFKGMQFIITGIEETSRLTDLEHNIMLNGGYVVEEIEMRPVSDNIVYLQLIDIQRKNNSMFLISDKPRETKKYQLALASCIPCVHYKWLEALLCKWLIIHNTSFLEASLLLKASSSQNVRIEIVSDSHSFKEHFNQVLRLSEALVLQRLHREDEINLKYVLCEEAPDQETKSKCKRNKIQIINRTWVVQSLIHGQLMDVGLHCDFTSFPKKKRGNKMSLRRR</sequence>
<feature type="compositionally biased region" description="Basic and acidic residues" evidence="4">
    <location>
        <begin position="378"/>
        <end position="390"/>
    </location>
</feature>
<dbReference type="GO" id="GO:0000077">
    <property type="term" value="P:DNA damage checkpoint signaling"/>
    <property type="evidence" value="ECO:0007669"/>
    <property type="project" value="TreeGrafter"/>
</dbReference>
<feature type="compositionally biased region" description="Basic and acidic residues" evidence="4">
    <location>
        <begin position="271"/>
        <end position="290"/>
    </location>
</feature>
<feature type="domain" description="BRCT" evidence="5">
    <location>
        <begin position="629"/>
        <end position="721"/>
    </location>
</feature>
<dbReference type="AlphaFoldDB" id="A0A2P6MQ48"/>
<dbReference type="InterPro" id="IPR001357">
    <property type="entry name" value="BRCT_dom"/>
</dbReference>
<dbReference type="InParanoid" id="A0A2P6MQ48"/>
<comment type="subcellular location">
    <subcellularLocation>
        <location evidence="1">Nucleus</location>
    </subcellularLocation>
</comment>
<feature type="region of interest" description="Disordered" evidence="4">
    <location>
        <begin position="375"/>
        <end position="601"/>
    </location>
</feature>
<gene>
    <name evidence="6" type="ORF">PROFUN_10208</name>
</gene>
<reference evidence="6 7" key="1">
    <citation type="journal article" date="2018" name="Genome Biol. Evol.">
        <title>Multiple Roots of Fruiting Body Formation in Amoebozoa.</title>
        <authorList>
            <person name="Hillmann F."/>
            <person name="Forbes G."/>
            <person name="Novohradska S."/>
            <person name="Ferling I."/>
            <person name="Riege K."/>
            <person name="Groth M."/>
            <person name="Westermann M."/>
            <person name="Marz M."/>
            <person name="Spaller T."/>
            <person name="Winckler T."/>
            <person name="Schaap P."/>
            <person name="Glockner G."/>
        </authorList>
    </citation>
    <scope>NUCLEOTIDE SEQUENCE [LARGE SCALE GENOMIC DNA]</scope>
    <source>
        <strain evidence="6 7">Jena</strain>
    </source>
</reference>
<evidence type="ECO:0000256" key="1">
    <source>
        <dbReference type="ARBA" id="ARBA00004123"/>
    </source>
</evidence>
<evidence type="ECO:0000256" key="3">
    <source>
        <dbReference type="ARBA" id="ARBA00023242"/>
    </source>
</evidence>
<feature type="compositionally biased region" description="Low complexity" evidence="4">
    <location>
        <begin position="219"/>
        <end position="230"/>
    </location>
</feature>
<dbReference type="STRING" id="1890364.A0A2P6MQ48"/>
<dbReference type="GO" id="GO:0045944">
    <property type="term" value="P:positive regulation of transcription by RNA polymerase II"/>
    <property type="evidence" value="ECO:0007669"/>
    <property type="project" value="TreeGrafter"/>
</dbReference>
<evidence type="ECO:0000313" key="6">
    <source>
        <dbReference type="EMBL" id="PRP73838.1"/>
    </source>
</evidence>